<evidence type="ECO:0000313" key="2">
    <source>
        <dbReference type="Proteomes" id="UP000252519"/>
    </source>
</evidence>
<dbReference type="Proteomes" id="UP000252519">
    <property type="component" value="Unassembled WGS sequence"/>
</dbReference>
<dbReference type="AlphaFoldDB" id="A0A368GZY7"/>
<proteinExistence type="predicted"/>
<gene>
    <name evidence="1" type="ORF">ANCCAN_03967</name>
</gene>
<evidence type="ECO:0000313" key="1">
    <source>
        <dbReference type="EMBL" id="RCN49931.1"/>
    </source>
</evidence>
<organism evidence="1 2">
    <name type="scientific">Ancylostoma caninum</name>
    <name type="common">Dog hookworm</name>
    <dbReference type="NCBI Taxonomy" id="29170"/>
    <lineage>
        <taxon>Eukaryota</taxon>
        <taxon>Metazoa</taxon>
        <taxon>Ecdysozoa</taxon>
        <taxon>Nematoda</taxon>
        <taxon>Chromadorea</taxon>
        <taxon>Rhabditida</taxon>
        <taxon>Rhabditina</taxon>
        <taxon>Rhabditomorpha</taxon>
        <taxon>Strongyloidea</taxon>
        <taxon>Ancylostomatidae</taxon>
        <taxon>Ancylostomatinae</taxon>
        <taxon>Ancylostoma</taxon>
    </lineage>
</organism>
<sequence>MRAIGDWTADGVACVRHDSEDYCRNLPHCIPNDRPSEIQSGRTAFCRLCRIHVKSTLRRTHIYS</sequence>
<accession>A0A368GZY7</accession>
<protein>
    <submittedName>
        <fullName evidence="1">Uncharacterized protein</fullName>
    </submittedName>
</protein>
<dbReference type="EMBL" id="JOJR01000028">
    <property type="protein sequence ID" value="RCN49931.1"/>
    <property type="molecule type" value="Genomic_DNA"/>
</dbReference>
<comment type="caution">
    <text evidence="1">The sequence shown here is derived from an EMBL/GenBank/DDBJ whole genome shotgun (WGS) entry which is preliminary data.</text>
</comment>
<reference evidence="1 2" key="1">
    <citation type="submission" date="2014-10" db="EMBL/GenBank/DDBJ databases">
        <title>Draft genome of the hookworm Ancylostoma caninum.</title>
        <authorList>
            <person name="Mitreva M."/>
        </authorList>
    </citation>
    <scope>NUCLEOTIDE SEQUENCE [LARGE SCALE GENOMIC DNA]</scope>
    <source>
        <strain evidence="1 2">Baltimore</strain>
    </source>
</reference>
<keyword evidence="2" id="KW-1185">Reference proteome</keyword>
<name>A0A368GZY7_ANCCA</name>